<accession>A0A1F4TR70</accession>
<protein>
    <recommendedName>
        <fullName evidence="3">AbiEi antitoxin C-terminal domain-containing protein</fullName>
    </recommendedName>
</protein>
<evidence type="ECO:0008006" key="3">
    <source>
        <dbReference type="Google" id="ProtNLM"/>
    </source>
</evidence>
<comment type="caution">
    <text evidence="1">The sequence shown here is derived from an EMBL/GenBank/DDBJ whole genome shotgun (WGS) entry which is preliminary data.</text>
</comment>
<gene>
    <name evidence="1" type="ORF">A2462_08275</name>
</gene>
<dbReference type="AlphaFoldDB" id="A0A1F4TR70"/>
<evidence type="ECO:0000313" key="2">
    <source>
        <dbReference type="Proteomes" id="UP000177309"/>
    </source>
</evidence>
<name>A0A1F4TR70_UNCSA</name>
<reference evidence="1 2" key="1">
    <citation type="journal article" date="2016" name="Nat. Commun.">
        <title>Thousands of microbial genomes shed light on interconnected biogeochemical processes in an aquifer system.</title>
        <authorList>
            <person name="Anantharaman K."/>
            <person name="Brown C.T."/>
            <person name="Hug L.A."/>
            <person name="Sharon I."/>
            <person name="Castelle C.J."/>
            <person name="Probst A.J."/>
            <person name="Thomas B.C."/>
            <person name="Singh A."/>
            <person name="Wilkins M.J."/>
            <person name="Karaoz U."/>
            <person name="Brodie E.L."/>
            <person name="Williams K.H."/>
            <person name="Hubbard S.S."/>
            <person name="Banfield J.F."/>
        </authorList>
    </citation>
    <scope>NUCLEOTIDE SEQUENCE [LARGE SCALE GENOMIC DNA]</scope>
</reference>
<dbReference type="EMBL" id="MEUI01000005">
    <property type="protein sequence ID" value="OGC35224.1"/>
    <property type="molecule type" value="Genomic_DNA"/>
</dbReference>
<proteinExistence type="predicted"/>
<organism evidence="1 2">
    <name type="scientific">candidate division WOR-1 bacterium RIFOXYC2_FULL_41_25</name>
    <dbReference type="NCBI Taxonomy" id="1802586"/>
    <lineage>
        <taxon>Bacteria</taxon>
        <taxon>Bacillati</taxon>
        <taxon>Saganbacteria</taxon>
    </lineage>
</organism>
<sequence length="270" mass="30645">MKKGGISKRNREMLSILNREAKGPFGLDFVSKVLNISKTRAKNFVFLLVSQGWLTRIKSGLYSTVSLSTIRPEAQKEDPLVVAATVFAPCYIGGWSACEHWGLTEQIFNDIVVFSSRRFNKTKQIIQGTTYIIKTVSKKRFYGLRPVWRGKSKILLSDLSRTIVDILDTPKIGGGIRNVALIIREYFKSEERKDDNLLNYVNKYGNKVVCKRLGYLIEQLNIDAPDILKYCSKFKSSGYSKLDPTLPGQGKYLRRWNLVINAHLLGVVSE</sequence>
<evidence type="ECO:0000313" key="1">
    <source>
        <dbReference type="EMBL" id="OGC35224.1"/>
    </source>
</evidence>
<dbReference type="Proteomes" id="UP000177309">
    <property type="component" value="Unassembled WGS sequence"/>
</dbReference>